<protein>
    <recommendedName>
        <fullName evidence="1">F-box domain-containing protein</fullName>
    </recommendedName>
</protein>
<proteinExistence type="predicted"/>
<dbReference type="Gene3D" id="1.20.1280.50">
    <property type="match status" value="1"/>
</dbReference>
<evidence type="ECO:0000259" key="1">
    <source>
        <dbReference type="PROSITE" id="PS50181"/>
    </source>
</evidence>
<organism evidence="2 3">
    <name type="scientific">Orbilia ellipsospora</name>
    <dbReference type="NCBI Taxonomy" id="2528407"/>
    <lineage>
        <taxon>Eukaryota</taxon>
        <taxon>Fungi</taxon>
        <taxon>Dikarya</taxon>
        <taxon>Ascomycota</taxon>
        <taxon>Pezizomycotina</taxon>
        <taxon>Orbiliomycetes</taxon>
        <taxon>Orbiliales</taxon>
        <taxon>Orbiliaceae</taxon>
        <taxon>Orbilia</taxon>
    </lineage>
</organism>
<sequence length="301" mass="34630">MASESSENQRAAQLLSQMNQQAASITIKALPVELQTRILSFLPVLDQIPALQTCSLWRSIILTSPYLIASRYNTRPTSRKHTVETASGWKQETISHGILPLHELINTSGHFRIHFNSSTNKIAQYKYYLSKDAYGVGAGLVPPYILRNATLTNAEENMLNPGLKNMNETPWLWDEPLFYPLELVHDTKDIHLSFETYFGARREQPPGARAYEVVELEQISFGTRTWRAEDKPTVRDFINWIAEIAMKVPEEWELYNERTWPDPPEGPMIYEIEFQRGQSGNVEIYFHGEWTEWACAACSYK</sequence>
<dbReference type="EMBL" id="JAVHJO010000013">
    <property type="protein sequence ID" value="KAK6530040.1"/>
    <property type="molecule type" value="Genomic_DNA"/>
</dbReference>
<gene>
    <name evidence="2" type="ORF">TWF694_003414</name>
</gene>
<dbReference type="PROSITE" id="PS50181">
    <property type="entry name" value="FBOX"/>
    <property type="match status" value="1"/>
</dbReference>
<evidence type="ECO:0000313" key="2">
    <source>
        <dbReference type="EMBL" id="KAK6530040.1"/>
    </source>
</evidence>
<dbReference type="Proteomes" id="UP001365542">
    <property type="component" value="Unassembled WGS sequence"/>
</dbReference>
<dbReference type="SMART" id="SM00256">
    <property type="entry name" value="FBOX"/>
    <property type="match status" value="1"/>
</dbReference>
<keyword evidence="3" id="KW-1185">Reference proteome</keyword>
<dbReference type="Pfam" id="PF12937">
    <property type="entry name" value="F-box-like"/>
    <property type="match status" value="1"/>
</dbReference>
<accession>A0AAV9WY67</accession>
<dbReference type="SUPFAM" id="SSF81383">
    <property type="entry name" value="F-box domain"/>
    <property type="match status" value="1"/>
</dbReference>
<comment type="caution">
    <text evidence="2">The sequence shown here is derived from an EMBL/GenBank/DDBJ whole genome shotgun (WGS) entry which is preliminary data.</text>
</comment>
<evidence type="ECO:0000313" key="3">
    <source>
        <dbReference type="Proteomes" id="UP001365542"/>
    </source>
</evidence>
<name>A0AAV9WY67_9PEZI</name>
<dbReference type="AlphaFoldDB" id="A0AAV9WY67"/>
<reference evidence="2 3" key="1">
    <citation type="submission" date="2019-10" db="EMBL/GenBank/DDBJ databases">
        <authorList>
            <person name="Palmer J.M."/>
        </authorList>
    </citation>
    <scope>NUCLEOTIDE SEQUENCE [LARGE SCALE GENOMIC DNA]</scope>
    <source>
        <strain evidence="2 3">TWF694</strain>
    </source>
</reference>
<dbReference type="InterPro" id="IPR036047">
    <property type="entry name" value="F-box-like_dom_sf"/>
</dbReference>
<dbReference type="InterPro" id="IPR001810">
    <property type="entry name" value="F-box_dom"/>
</dbReference>
<feature type="domain" description="F-box" evidence="1">
    <location>
        <begin position="24"/>
        <end position="75"/>
    </location>
</feature>